<feature type="signal peptide" evidence="3">
    <location>
        <begin position="1"/>
        <end position="20"/>
    </location>
</feature>
<protein>
    <submittedName>
        <fullName evidence="5">Lipoprotein NlpD</fullName>
    </submittedName>
</protein>
<keyword evidence="6" id="KW-1185">Reference proteome</keyword>
<reference evidence="5 6" key="1">
    <citation type="submission" date="2022-03" db="EMBL/GenBank/DDBJ databases">
        <title>Genomic Encyclopedia of Type Strains, Phase III (KMG-III): the genomes of soil and plant-associated and newly described type strains.</title>
        <authorList>
            <person name="Whitman W."/>
        </authorList>
    </citation>
    <scope>NUCLEOTIDE SEQUENCE [LARGE SCALE GENOMIC DNA]</scope>
    <source>
        <strain evidence="5 6">BSker1</strain>
    </source>
</reference>
<dbReference type="Pfam" id="PF01476">
    <property type="entry name" value="LysM"/>
    <property type="match status" value="1"/>
</dbReference>
<dbReference type="PROSITE" id="PS51782">
    <property type="entry name" value="LYSM"/>
    <property type="match status" value="1"/>
</dbReference>
<evidence type="ECO:0000259" key="4">
    <source>
        <dbReference type="PROSITE" id="PS51782"/>
    </source>
</evidence>
<dbReference type="PANTHER" id="PTHR21666:SF263">
    <property type="entry name" value="MUREIN HYDROLASE ACTIVATOR NLPD"/>
    <property type="match status" value="1"/>
</dbReference>
<dbReference type="InterPro" id="IPR016047">
    <property type="entry name" value="M23ase_b-sheet_dom"/>
</dbReference>
<dbReference type="SUPFAM" id="SSF51261">
    <property type="entry name" value="Duplicated hybrid motif"/>
    <property type="match status" value="1"/>
</dbReference>
<dbReference type="InterPro" id="IPR018392">
    <property type="entry name" value="LysM"/>
</dbReference>
<feature type="chain" id="PRO_5045995612" evidence="3">
    <location>
        <begin position="21"/>
        <end position="253"/>
    </location>
</feature>
<keyword evidence="5" id="KW-0449">Lipoprotein</keyword>
<keyword evidence="3" id="KW-0732">Signal</keyword>
<comment type="caution">
    <text evidence="5">The sequence shown here is derived from an EMBL/GenBank/DDBJ whole genome shotgun (WGS) entry which is preliminary data.</text>
</comment>
<dbReference type="Gene3D" id="2.70.70.10">
    <property type="entry name" value="Glucose Permease (Domain IIA)"/>
    <property type="match status" value="1"/>
</dbReference>
<comment type="similarity">
    <text evidence="1">Belongs to the E.coli NlpD/Haemophilus LppB family.</text>
</comment>
<dbReference type="InterPro" id="IPR011055">
    <property type="entry name" value="Dup_hybrid_motif"/>
</dbReference>
<dbReference type="PROSITE" id="PS51257">
    <property type="entry name" value="PROKAR_LIPOPROTEIN"/>
    <property type="match status" value="1"/>
</dbReference>
<accession>A0ABT1G5S5</accession>
<feature type="domain" description="LysM" evidence="4">
    <location>
        <begin position="31"/>
        <end position="75"/>
    </location>
</feature>
<evidence type="ECO:0000256" key="3">
    <source>
        <dbReference type="SAM" id="SignalP"/>
    </source>
</evidence>
<feature type="compositionally biased region" description="Low complexity" evidence="2">
    <location>
        <begin position="83"/>
        <end position="101"/>
    </location>
</feature>
<dbReference type="SMART" id="SM00257">
    <property type="entry name" value="LysM"/>
    <property type="match status" value="1"/>
</dbReference>
<feature type="compositionally biased region" description="Pro residues" evidence="2">
    <location>
        <begin position="119"/>
        <end position="128"/>
    </location>
</feature>
<dbReference type="EMBL" id="JALJYF010000001">
    <property type="protein sequence ID" value="MCP1726650.1"/>
    <property type="molecule type" value="Genomic_DNA"/>
</dbReference>
<dbReference type="Pfam" id="PF01551">
    <property type="entry name" value="Peptidase_M23"/>
    <property type="match status" value="1"/>
</dbReference>
<evidence type="ECO:0000256" key="1">
    <source>
        <dbReference type="ARBA" id="ARBA00038420"/>
    </source>
</evidence>
<dbReference type="CDD" id="cd12797">
    <property type="entry name" value="M23_peptidase"/>
    <property type="match status" value="1"/>
</dbReference>
<dbReference type="InterPro" id="IPR036779">
    <property type="entry name" value="LysM_dom_sf"/>
</dbReference>
<feature type="region of interest" description="Disordered" evidence="2">
    <location>
        <begin position="79"/>
        <end position="134"/>
    </location>
</feature>
<evidence type="ECO:0000256" key="2">
    <source>
        <dbReference type="SAM" id="MobiDB-lite"/>
    </source>
</evidence>
<organism evidence="5 6">
    <name type="scientific">Natronospira proteinivora</name>
    <dbReference type="NCBI Taxonomy" id="1807133"/>
    <lineage>
        <taxon>Bacteria</taxon>
        <taxon>Pseudomonadati</taxon>
        <taxon>Pseudomonadota</taxon>
        <taxon>Gammaproteobacteria</taxon>
        <taxon>Natronospirales</taxon>
        <taxon>Natronospiraceae</taxon>
        <taxon>Natronospira</taxon>
    </lineage>
</organism>
<proteinExistence type="inferred from homology"/>
<dbReference type="Gene3D" id="3.10.350.10">
    <property type="entry name" value="LysM domain"/>
    <property type="match status" value="1"/>
</dbReference>
<sequence length="253" mass="27571">MPKRPFHCIAFILLPAILLAACSGALRWEEQSYTVQEGDTLYSIAFDHDLDYRELAEWNDIGQNYLIFPGDELALSERAAPHVSRTQSSSAVSASRDTSGSQARSERDGDGGNGAEPESPQPSTPSEPPQRRDDINWAWPVEGDIINRFGEGSRNTGLQIAAEEGTAVNAAASGRVVYTGSGLIGYGKLIIIKHDDIFLSAYGHNREILVEEGDEVDEGQRIGRVGLGRGNRSMLHFEIRSEGEAVDPEGYLP</sequence>
<dbReference type="Proteomes" id="UP001523550">
    <property type="component" value="Unassembled WGS sequence"/>
</dbReference>
<evidence type="ECO:0000313" key="6">
    <source>
        <dbReference type="Proteomes" id="UP001523550"/>
    </source>
</evidence>
<dbReference type="RefSeq" id="WP_253445278.1">
    <property type="nucleotide sequence ID" value="NZ_JALJYF010000001.1"/>
</dbReference>
<evidence type="ECO:0000313" key="5">
    <source>
        <dbReference type="EMBL" id="MCP1726650.1"/>
    </source>
</evidence>
<dbReference type="InterPro" id="IPR050570">
    <property type="entry name" value="Cell_wall_metabolism_enzyme"/>
</dbReference>
<gene>
    <name evidence="5" type="ORF">J2T60_000615</name>
</gene>
<name>A0ABT1G5S5_9GAMM</name>
<dbReference type="PANTHER" id="PTHR21666">
    <property type="entry name" value="PEPTIDASE-RELATED"/>
    <property type="match status" value="1"/>
</dbReference>
<dbReference type="CDD" id="cd00118">
    <property type="entry name" value="LysM"/>
    <property type="match status" value="1"/>
</dbReference>